<accession>A0ABU1NS27</accession>
<dbReference type="EMBL" id="JAVDSB010000001">
    <property type="protein sequence ID" value="MDR6550276.1"/>
    <property type="molecule type" value="Genomic_DNA"/>
</dbReference>
<proteinExistence type="predicted"/>
<evidence type="ECO:0000313" key="1">
    <source>
        <dbReference type="EMBL" id="MDR6550276.1"/>
    </source>
</evidence>
<keyword evidence="2" id="KW-1185">Reference proteome</keyword>
<organism evidence="1 2">
    <name type="scientific">Paenibacillus qinlingensis</name>
    <dbReference type="NCBI Taxonomy" id="1837343"/>
    <lineage>
        <taxon>Bacteria</taxon>
        <taxon>Bacillati</taxon>
        <taxon>Bacillota</taxon>
        <taxon>Bacilli</taxon>
        <taxon>Bacillales</taxon>
        <taxon>Paenibacillaceae</taxon>
        <taxon>Paenibacillus</taxon>
    </lineage>
</organism>
<name>A0ABU1NS27_9BACL</name>
<sequence>MGYDQLLACLGNGYSDHGVGSGAIWRQGDVDIFPYRVSRWIRSMQLGLERRVDY</sequence>
<protein>
    <submittedName>
        <fullName evidence="1">Uncharacterized protein</fullName>
    </submittedName>
</protein>
<reference evidence="1 2" key="1">
    <citation type="submission" date="2023-07" db="EMBL/GenBank/DDBJ databases">
        <title>Sorghum-associated microbial communities from plants grown in Nebraska, USA.</title>
        <authorList>
            <person name="Schachtman D."/>
        </authorList>
    </citation>
    <scope>NUCLEOTIDE SEQUENCE [LARGE SCALE GENOMIC DNA]</scope>
    <source>
        <strain evidence="1 2">CC258</strain>
    </source>
</reference>
<gene>
    <name evidence="1" type="ORF">J2736_001459</name>
</gene>
<evidence type="ECO:0000313" key="2">
    <source>
        <dbReference type="Proteomes" id="UP001267290"/>
    </source>
</evidence>
<dbReference type="Proteomes" id="UP001267290">
    <property type="component" value="Unassembled WGS sequence"/>
</dbReference>
<comment type="caution">
    <text evidence="1">The sequence shown here is derived from an EMBL/GenBank/DDBJ whole genome shotgun (WGS) entry which is preliminary data.</text>
</comment>